<dbReference type="CDD" id="cd00144">
    <property type="entry name" value="MPP_PPP_family"/>
    <property type="match status" value="1"/>
</dbReference>
<gene>
    <name evidence="2" type="ORF">UABAM_00706</name>
</gene>
<sequence length="226" mass="25819">MRHWVIGDIHGCANALQALLNTIPLSDSDAIITVGDYVDRGPNSYGVIEQLLHIVKSHRLYPLRGNHEIMMLRARDNSDDYEEWLRNGGDKTLASYSPLGDAGNIHDIPDHHWSFLENCLPYYETINHFVVHANAYPDYPLNEQPDYMLYWERLNIAAAHMSGKTMICGHTPQKTGLPQQQSHAVCIDTYAHGGGWLTCLNLETFKYWQANQQQQVRSDYLPLFLP</sequence>
<dbReference type="AlphaFoldDB" id="A0A5S9IID2"/>
<protein>
    <submittedName>
        <fullName evidence="2">Serine/threonine protein phosphatase</fullName>
    </submittedName>
</protein>
<name>A0A5S9IID2_UABAM</name>
<dbReference type="GO" id="GO:0008803">
    <property type="term" value="F:bis(5'-nucleosyl)-tetraphosphatase (symmetrical) activity"/>
    <property type="evidence" value="ECO:0007669"/>
    <property type="project" value="TreeGrafter"/>
</dbReference>
<dbReference type="Pfam" id="PF00149">
    <property type="entry name" value="Metallophos"/>
    <property type="match status" value="1"/>
</dbReference>
<dbReference type="PANTHER" id="PTHR42850">
    <property type="entry name" value="METALLOPHOSPHOESTERASE"/>
    <property type="match status" value="1"/>
</dbReference>
<feature type="domain" description="Calcineurin-like phosphoesterase" evidence="1">
    <location>
        <begin position="1"/>
        <end position="173"/>
    </location>
</feature>
<evidence type="ECO:0000313" key="3">
    <source>
        <dbReference type="Proteomes" id="UP000326354"/>
    </source>
</evidence>
<evidence type="ECO:0000313" key="2">
    <source>
        <dbReference type="EMBL" id="BBM82363.1"/>
    </source>
</evidence>
<dbReference type="Gene3D" id="3.60.21.10">
    <property type="match status" value="1"/>
</dbReference>
<dbReference type="GO" id="GO:0016791">
    <property type="term" value="F:phosphatase activity"/>
    <property type="evidence" value="ECO:0007669"/>
    <property type="project" value="TreeGrafter"/>
</dbReference>
<dbReference type="PANTHER" id="PTHR42850:SF4">
    <property type="entry name" value="ZINC-DEPENDENT ENDOPOLYPHOSPHATASE"/>
    <property type="match status" value="1"/>
</dbReference>
<proteinExistence type="predicted"/>
<dbReference type="RefSeq" id="WP_151966612.1">
    <property type="nucleotide sequence ID" value="NZ_AP019860.1"/>
</dbReference>
<reference evidence="2 3" key="1">
    <citation type="submission" date="2019-08" db="EMBL/GenBank/DDBJ databases">
        <title>Complete genome sequence of Candidatus Uab amorphum.</title>
        <authorList>
            <person name="Shiratori T."/>
            <person name="Suzuki S."/>
            <person name="Kakizawa Y."/>
            <person name="Ishida K."/>
        </authorList>
    </citation>
    <scope>NUCLEOTIDE SEQUENCE [LARGE SCALE GENOMIC DNA]</scope>
    <source>
        <strain evidence="2 3">SRT547</strain>
    </source>
</reference>
<keyword evidence="3" id="KW-1185">Reference proteome</keyword>
<dbReference type="InterPro" id="IPR050126">
    <property type="entry name" value="Ap4A_hydrolase"/>
</dbReference>
<dbReference type="GO" id="GO:0110154">
    <property type="term" value="P:RNA decapping"/>
    <property type="evidence" value="ECO:0007669"/>
    <property type="project" value="TreeGrafter"/>
</dbReference>
<accession>A0A5S9IID2</accession>
<organism evidence="2 3">
    <name type="scientific">Uabimicrobium amorphum</name>
    <dbReference type="NCBI Taxonomy" id="2596890"/>
    <lineage>
        <taxon>Bacteria</taxon>
        <taxon>Pseudomonadati</taxon>
        <taxon>Planctomycetota</taxon>
        <taxon>Candidatus Uabimicrobiia</taxon>
        <taxon>Candidatus Uabimicrobiales</taxon>
        <taxon>Candidatus Uabimicrobiaceae</taxon>
        <taxon>Candidatus Uabimicrobium</taxon>
    </lineage>
</organism>
<dbReference type="InterPro" id="IPR004843">
    <property type="entry name" value="Calcineurin-like_PHP"/>
</dbReference>
<dbReference type="KEGG" id="uam:UABAM_00706"/>
<dbReference type="OrthoDB" id="384253at2"/>
<dbReference type="GO" id="GO:0005737">
    <property type="term" value="C:cytoplasm"/>
    <property type="evidence" value="ECO:0007669"/>
    <property type="project" value="TreeGrafter"/>
</dbReference>
<dbReference type="InterPro" id="IPR029052">
    <property type="entry name" value="Metallo-depent_PP-like"/>
</dbReference>
<dbReference type="Proteomes" id="UP000326354">
    <property type="component" value="Chromosome"/>
</dbReference>
<dbReference type="SUPFAM" id="SSF56300">
    <property type="entry name" value="Metallo-dependent phosphatases"/>
    <property type="match status" value="1"/>
</dbReference>
<evidence type="ECO:0000259" key="1">
    <source>
        <dbReference type="Pfam" id="PF00149"/>
    </source>
</evidence>
<dbReference type="EMBL" id="AP019860">
    <property type="protein sequence ID" value="BBM82363.1"/>
    <property type="molecule type" value="Genomic_DNA"/>
</dbReference>